<sequence length="194" mass="19515">MKGPLVDEEVSVAELLVREGWGERLPPPSRSRWRMVAVMVAVVVGCGAAAILVSFGTTANDEATRLTEMKVIEMPDRTDGAGGVSESSPPPATIAGSGQGQDSSSSSDDETTEASAPKITSIIDPLNPRGGGEPGTTSSSDSGTATSGSDSPTSPTGTQPGSGGSSSDNQPPPPPPPSTTTKPNRPCVLGILCI</sequence>
<evidence type="ECO:0000313" key="3">
    <source>
        <dbReference type="EMBL" id="WIX80252.1"/>
    </source>
</evidence>
<feature type="region of interest" description="Disordered" evidence="1">
    <location>
        <begin position="70"/>
        <end position="189"/>
    </location>
</feature>
<organism evidence="3 4">
    <name type="scientific">Amycolatopsis carbonis</name>
    <dbReference type="NCBI Taxonomy" id="715471"/>
    <lineage>
        <taxon>Bacteria</taxon>
        <taxon>Bacillati</taxon>
        <taxon>Actinomycetota</taxon>
        <taxon>Actinomycetes</taxon>
        <taxon>Pseudonocardiales</taxon>
        <taxon>Pseudonocardiaceae</taxon>
        <taxon>Amycolatopsis</taxon>
    </lineage>
</organism>
<name>A0A9Y2II86_9PSEU</name>
<proteinExistence type="predicted"/>
<keyword evidence="2" id="KW-0812">Transmembrane</keyword>
<accession>A0A9Y2II86</accession>
<feature type="transmembrane region" description="Helical" evidence="2">
    <location>
        <begin position="33"/>
        <end position="55"/>
    </location>
</feature>
<keyword evidence="2" id="KW-0472">Membrane</keyword>
<gene>
    <name evidence="3" type="ORF">QRX50_05540</name>
</gene>
<keyword evidence="2" id="KW-1133">Transmembrane helix</keyword>
<dbReference type="Proteomes" id="UP001236014">
    <property type="component" value="Chromosome"/>
</dbReference>
<evidence type="ECO:0000313" key="4">
    <source>
        <dbReference type="Proteomes" id="UP001236014"/>
    </source>
</evidence>
<protein>
    <submittedName>
        <fullName evidence="3">Uncharacterized protein</fullName>
    </submittedName>
</protein>
<evidence type="ECO:0000256" key="1">
    <source>
        <dbReference type="SAM" id="MobiDB-lite"/>
    </source>
</evidence>
<dbReference type="KEGG" id="acab:QRX50_05540"/>
<evidence type="ECO:0000256" key="2">
    <source>
        <dbReference type="SAM" id="Phobius"/>
    </source>
</evidence>
<reference evidence="3 4" key="1">
    <citation type="submission" date="2023-06" db="EMBL/GenBank/DDBJ databases">
        <authorList>
            <person name="Oyuntsetseg B."/>
            <person name="Kim S.B."/>
        </authorList>
    </citation>
    <scope>NUCLEOTIDE SEQUENCE [LARGE SCALE GENOMIC DNA]</scope>
    <source>
        <strain evidence="3 4">2-15</strain>
    </source>
</reference>
<dbReference type="AlphaFoldDB" id="A0A9Y2II86"/>
<dbReference type="RefSeq" id="WP_285970887.1">
    <property type="nucleotide sequence ID" value="NZ_CP127294.1"/>
</dbReference>
<feature type="compositionally biased region" description="Basic and acidic residues" evidence="1">
    <location>
        <begin position="70"/>
        <end position="79"/>
    </location>
</feature>
<keyword evidence="4" id="KW-1185">Reference proteome</keyword>
<feature type="compositionally biased region" description="Low complexity" evidence="1">
    <location>
        <begin position="135"/>
        <end position="169"/>
    </location>
</feature>
<dbReference type="EMBL" id="CP127294">
    <property type="protein sequence ID" value="WIX80252.1"/>
    <property type="molecule type" value="Genomic_DNA"/>
</dbReference>